<protein>
    <recommendedName>
        <fullName evidence="4">Lipoprotein</fullName>
    </recommendedName>
</protein>
<evidence type="ECO:0000313" key="3">
    <source>
        <dbReference type="Proteomes" id="UP001262410"/>
    </source>
</evidence>
<proteinExistence type="predicted"/>
<gene>
    <name evidence="2" type="ORF">E9232_000289</name>
</gene>
<sequence length="153" mass="16041">MAKYNSVLLAGFFITALAGCSSPQATTNTTPQVTEAATPAKNDVDQVKVNPKDFTAWLNVMPGSPPSLHVEGTTGAVVAPSAGWTAELVDGPPGKAARTKVLELHATAPQAGASVVTPIDVPPYVEDPAPANYSRVTIWHGKEHFTIRVNRAQ</sequence>
<feature type="signal peptide" evidence="1">
    <location>
        <begin position="1"/>
        <end position="18"/>
    </location>
</feature>
<evidence type="ECO:0000313" key="2">
    <source>
        <dbReference type="EMBL" id="MDR6287790.1"/>
    </source>
</evidence>
<name>A0ABU1JJP8_9PROT</name>
<reference evidence="2 3" key="1">
    <citation type="submission" date="2023-07" db="EMBL/GenBank/DDBJ databases">
        <title>Sorghum-associated microbial communities from plants grown in Nebraska, USA.</title>
        <authorList>
            <person name="Schachtman D."/>
        </authorList>
    </citation>
    <scope>NUCLEOTIDE SEQUENCE [LARGE SCALE GENOMIC DNA]</scope>
    <source>
        <strain evidence="2 3">584</strain>
    </source>
</reference>
<dbReference type="EMBL" id="JAVDPW010000001">
    <property type="protein sequence ID" value="MDR6287790.1"/>
    <property type="molecule type" value="Genomic_DNA"/>
</dbReference>
<dbReference type="PROSITE" id="PS51257">
    <property type="entry name" value="PROKAR_LIPOPROTEIN"/>
    <property type="match status" value="1"/>
</dbReference>
<comment type="caution">
    <text evidence="2">The sequence shown here is derived from an EMBL/GenBank/DDBJ whole genome shotgun (WGS) entry which is preliminary data.</text>
</comment>
<evidence type="ECO:0008006" key="4">
    <source>
        <dbReference type="Google" id="ProtNLM"/>
    </source>
</evidence>
<accession>A0ABU1JJP8</accession>
<dbReference type="Proteomes" id="UP001262410">
    <property type="component" value="Unassembled WGS sequence"/>
</dbReference>
<evidence type="ECO:0000256" key="1">
    <source>
        <dbReference type="SAM" id="SignalP"/>
    </source>
</evidence>
<keyword evidence="1" id="KW-0732">Signal</keyword>
<dbReference type="RefSeq" id="WP_309791700.1">
    <property type="nucleotide sequence ID" value="NZ_JAVDPW010000001.1"/>
</dbReference>
<keyword evidence="3" id="KW-1185">Reference proteome</keyword>
<feature type="chain" id="PRO_5046550011" description="Lipoprotein" evidence="1">
    <location>
        <begin position="19"/>
        <end position="153"/>
    </location>
</feature>
<organism evidence="2 3">
    <name type="scientific">Inquilinus ginsengisoli</name>
    <dbReference type="NCBI Taxonomy" id="363840"/>
    <lineage>
        <taxon>Bacteria</taxon>
        <taxon>Pseudomonadati</taxon>
        <taxon>Pseudomonadota</taxon>
        <taxon>Alphaproteobacteria</taxon>
        <taxon>Rhodospirillales</taxon>
        <taxon>Rhodospirillaceae</taxon>
        <taxon>Inquilinus</taxon>
    </lineage>
</organism>